<evidence type="ECO:0000256" key="3">
    <source>
        <dbReference type="ARBA" id="ARBA00012486"/>
    </source>
</evidence>
<dbReference type="STRING" id="79923.A0A3R7C9Q2"/>
<dbReference type="SUPFAM" id="SSF54495">
    <property type="entry name" value="UBC-like"/>
    <property type="match status" value="1"/>
</dbReference>
<dbReference type="CDD" id="cd23809">
    <property type="entry name" value="UBCc_UBE2Z"/>
    <property type="match status" value="1"/>
</dbReference>
<feature type="compositionally biased region" description="Basic residues" evidence="15">
    <location>
        <begin position="375"/>
        <end position="388"/>
    </location>
</feature>
<dbReference type="PANTHER" id="PTHR46116:SF26">
    <property type="entry name" value="UBIQUITIN-CONJUGATING ENZYME E2 Z"/>
    <property type="match status" value="1"/>
</dbReference>
<dbReference type="PROSITE" id="PS50127">
    <property type="entry name" value="UBC_2"/>
    <property type="match status" value="1"/>
</dbReference>
<protein>
    <recommendedName>
        <fullName evidence="11">Ubiquitin-conjugating enzyme E2 Z</fullName>
        <ecNumber evidence="3">2.3.2.23</ecNumber>
    </recommendedName>
    <alternativeName>
        <fullName evidence="12">E2 ubiquitin-conjugating enzyme Z</fullName>
    </alternativeName>
    <alternativeName>
        <fullName evidence="14">Ubiquitin carrier protein Z</fullName>
    </alternativeName>
    <alternativeName>
        <fullName evidence="13">Ubiquitin-protein ligase Z</fullName>
    </alternativeName>
</protein>
<evidence type="ECO:0000256" key="15">
    <source>
        <dbReference type="SAM" id="MobiDB-lite"/>
    </source>
</evidence>
<comment type="caution">
    <text evidence="17">The sequence shown here is derived from an EMBL/GenBank/DDBJ whole genome shotgun (WGS) entry which is preliminary data.</text>
</comment>
<dbReference type="SMART" id="SM00212">
    <property type="entry name" value="UBCc"/>
    <property type="match status" value="1"/>
</dbReference>
<feature type="compositionally biased region" description="Polar residues" evidence="15">
    <location>
        <begin position="38"/>
        <end position="50"/>
    </location>
</feature>
<evidence type="ECO:0000256" key="5">
    <source>
        <dbReference type="ARBA" id="ARBA00022679"/>
    </source>
</evidence>
<evidence type="ECO:0000256" key="8">
    <source>
        <dbReference type="ARBA" id="ARBA00022786"/>
    </source>
</evidence>
<organism evidence="17 18">
    <name type="scientific">Clonorchis sinensis</name>
    <name type="common">Chinese liver fluke</name>
    <dbReference type="NCBI Taxonomy" id="79923"/>
    <lineage>
        <taxon>Eukaryota</taxon>
        <taxon>Metazoa</taxon>
        <taxon>Spiralia</taxon>
        <taxon>Lophotrochozoa</taxon>
        <taxon>Platyhelminthes</taxon>
        <taxon>Trematoda</taxon>
        <taxon>Digenea</taxon>
        <taxon>Opisthorchiida</taxon>
        <taxon>Opisthorchiata</taxon>
        <taxon>Opisthorchiidae</taxon>
        <taxon>Clonorchis</taxon>
    </lineage>
</organism>
<gene>
    <name evidence="17" type="ORF">CSKR_111870</name>
</gene>
<evidence type="ECO:0000256" key="6">
    <source>
        <dbReference type="ARBA" id="ARBA00022703"/>
    </source>
</evidence>
<dbReference type="FunFam" id="3.10.110.10:FF:000046">
    <property type="entry name" value="Ubiquitin-conjugating enzyme E2 Z"/>
    <property type="match status" value="1"/>
</dbReference>
<evidence type="ECO:0000256" key="13">
    <source>
        <dbReference type="ARBA" id="ARBA00042316"/>
    </source>
</evidence>
<dbReference type="AlphaFoldDB" id="A0A3R7C9Q2"/>
<keyword evidence="7" id="KW-0547">Nucleotide-binding</keyword>
<dbReference type="Gene3D" id="3.10.110.10">
    <property type="entry name" value="Ubiquitin Conjugating Enzyme"/>
    <property type="match status" value="1"/>
</dbReference>
<evidence type="ECO:0000256" key="7">
    <source>
        <dbReference type="ARBA" id="ARBA00022741"/>
    </source>
</evidence>
<evidence type="ECO:0000256" key="10">
    <source>
        <dbReference type="ARBA" id="ARBA00023242"/>
    </source>
</evidence>
<keyword evidence="18" id="KW-1185">Reference proteome</keyword>
<reference evidence="17 18" key="1">
    <citation type="journal article" date="2018" name="Biotechnol. Adv.">
        <title>Improved genomic resources and new bioinformatic workflow for the carcinogenic parasite Clonorchis sinensis: Biotechnological implications.</title>
        <authorList>
            <person name="Wang D."/>
            <person name="Korhonen P.K."/>
            <person name="Gasser R.B."/>
            <person name="Young N.D."/>
        </authorList>
    </citation>
    <scope>NUCLEOTIDE SEQUENCE [LARGE SCALE GENOMIC DNA]</scope>
    <source>
        <strain evidence="17">Cs-k2</strain>
    </source>
</reference>
<keyword evidence="6" id="KW-0053">Apoptosis</keyword>
<evidence type="ECO:0000256" key="1">
    <source>
        <dbReference type="ARBA" id="ARBA00004123"/>
    </source>
</evidence>
<evidence type="ECO:0000313" key="18">
    <source>
        <dbReference type="Proteomes" id="UP000286415"/>
    </source>
</evidence>
<reference evidence="17 18" key="2">
    <citation type="journal article" date="2021" name="Genomics">
        <title>High-quality reference genome for Clonorchis sinensis.</title>
        <authorList>
            <person name="Young N.D."/>
            <person name="Stroehlein A.J."/>
            <person name="Kinkar L."/>
            <person name="Wang T."/>
            <person name="Sohn W.M."/>
            <person name="Chang B.C.H."/>
            <person name="Kaur P."/>
            <person name="Weisz D."/>
            <person name="Dudchenko O."/>
            <person name="Aiden E.L."/>
            <person name="Korhonen P.K."/>
            <person name="Gasser R.B."/>
        </authorList>
    </citation>
    <scope>NUCLEOTIDE SEQUENCE [LARGE SCALE GENOMIC DNA]</scope>
    <source>
        <strain evidence="17">Cs-k2</strain>
    </source>
</reference>
<feature type="region of interest" description="Disordered" evidence="15">
    <location>
        <begin position="36"/>
        <end position="61"/>
    </location>
</feature>
<dbReference type="OrthoDB" id="47801at2759"/>
<evidence type="ECO:0000313" key="17">
    <source>
        <dbReference type="EMBL" id="KAG5446863.1"/>
    </source>
</evidence>
<evidence type="ECO:0000256" key="12">
    <source>
        <dbReference type="ARBA" id="ARBA00041798"/>
    </source>
</evidence>
<dbReference type="Pfam" id="PF00179">
    <property type="entry name" value="UQ_con"/>
    <property type="match status" value="1"/>
</dbReference>
<dbReference type="GO" id="GO:0004869">
    <property type="term" value="F:cysteine-type endopeptidase inhibitor activity"/>
    <property type="evidence" value="ECO:0007669"/>
    <property type="project" value="TreeGrafter"/>
</dbReference>
<evidence type="ECO:0000256" key="4">
    <source>
        <dbReference type="ARBA" id="ARBA00022490"/>
    </source>
</evidence>
<evidence type="ECO:0000256" key="9">
    <source>
        <dbReference type="ARBA" id="ARBA00022840"/>
    </source>
</evidence>
<keyword evidence="8" id="KW-0833">Ubl conjugation pathway</keyword>
<evidence type="ECO:0000256" key="2">
    <source>
        <dbReference type="ARBA" id="ARBA00004496"/>
    </source>
</evidence>
<keyword evidence="10" id="KW-0539">Nucleus</keyword>
<dbReference type="InterPro" id="IPR016135">
    <property type="entry name" value="UBQ-conjugating_enzyme/RWD"/>
</dbReference>
<dbReference type="GO" id="GO:0043066">
    <property type="term" value="P:negative regulation of apoptotic process"/>
    <property type="evidence" value="ECO:0007669"/>
    <property type="project" value="TreeGrafter"/>
</dbReference>
<dbReference type="PANTHER" id="PTHR46116">
    <property type="entry name" value="(E3-INDEPENDENT) E2 UBIQUITIN-CONJUGATING ENZYME"/>
    <property type="match status" value="1"/>
</dbReference>
<feature type="domain" description="UBC core" evidence="16">
    <location>
        <begin position="98"/>
        <end position="252"/>
    </location>
</feature>
<feature type="region of interest" description="Disordered" evidence="15">
    <location>
        <begin position="364"/>
        <end position="389"/>
    </location>
</feature>
<sequence length="449" mass="50036">MTEPRLPVSLMSGRQLRHLRYVFEWSEPSRAIAPAHSMSVSESPGNVSISERSEAGKGAPCNTSITNQQQEYQYFMSQTGEAWDPETRSNQKSATGNACLLRITKDLRTIYSEEAPGIVVAPDEADLTKVHALITGPFDTPYEGGFFLFLIRFPPEYPLKPPRVKLMTTGNGTVRFNPNLYKNGKVCLSILGTWTGPEWTPAQSLWSVLVSIQSLMNDEPYYNEPGFRHEHSPGDSKRYNNIIQHETIRCAVCDVLEGRSWCPPDLLGVIQSSFEEYYDQYMEVCEKNAQLTGQPMNDPFGEQRGSFDFVTLSRRLKDIRAKLKKTSNAGGDAASSGPNLCDMSHHNTPSCNTLSVPNCHATRRKQEGWDTARLPKPRQGKPRGRGRVRTTDLPSAKLLTRSSVVRIRLLPLNVPCLGLGNLAVSKPSCSSPHASFWWHGSRAPKGCYS</sequence>
<keyword evidence="4" id="KW-0963">Cytoplasm</keyword>
<dbReference type="GO" id="GO:0006915">
    <property type="term" value="P:apoptotic process"/>
    <property type="evidence" value="ECO:0007669"/>
    <property type="project" value="UniProtKB-KW"/>
</dbReference>
<proteinExistence type="predicted"/>
<dbReference type="InterPro" id="IPR000608">
    <property type="entry name" value="UBC"/>
</dbReference>
<keyword evidence="5" id="KW-0808">Transferase</keyword>
<dbReference type="GO" id="GO:0061631">
    <property type="term" value="F:ubiquitin conjugating enzyme activity"/>
    <property type="evidence" value="ECO:0007669"/>
    <property type="project" value="UniProtKB-EC"/>
</dbReference>
<evidence type="ECO:0000256" key="11">
    <source>
        <dbReference type="ARBA" id="ARBA00039894"/>
    </source>
</evidence>
<evidence type="ECO:0000256" key="14">
    <source>
        <dbReference type="ARBA" id="ARBA00042401"/>
    </source>
</evidence>
<comment type="subcellular location">
    <subcellularLocation>
        <location evidence="2">Cytoplasm</location>
    </subcellularLocation>
    <subcellularLocation>
        <location evidence="1">Nucleus</location>
    </subcellularLocation>
</comment>
<dbReference type="Proteomes" id="UP000286415">
    <property type="component" value="Unassembled WGS sequence"/>
</dbReference>
<dbReference type="EC" id="2.3.2.23" evidence="3"/>
<dbReference type="EMBL" id="NIRI02000042">
    <property type="protein sequence ID" value="KAG5446863.1"/>
    <property type="molecule type" value="Genomic_DNA"/>
</dbReference>
<accession>A0A3R7C9Q2</accession>
<dbReference type="GO" id="GO:0005737">
    <property type="term" value="C:cytoplasm"/>
    <property type="evidence" value="ECO:0007669"/>
    <property type="project" value="UniProtKB-SubCell"/>
</dbReference>
<dbReference type="InParanoid" id="A0A3R7C9Q2"/>
<evidence type="ECO:0000259" key="16">
    <source>
        <dbReference type="PROSITE" id="PS50127"/>
    </source>
</evidence>
<keyword evidence="9" id="KW-0067">ATP-binding</keyword>
<dbReference type="GO" id="GO:0005524">
    <property type="term" value="F:ATP binding"/>
    <property type="evidence" value="ECO:0007669"/>
    <property type="project" value="UniProtKB-KW"/>
</dbReference>
<dbReference type="GO" id="GO:0005634">
    <property type="term" value="C:nucleus"/>
    <property type="evidence" value="ECO:0007669"/>
    <property type="project" value="UniProtKB-SubCell"/>
</dbReference>
<name>A0A3R7C9Q2_CLOSI</name>